<dbReference type="EMBL" id="FJUW01000047">
    <property type="protein sequence ID" value="CZT08856.1"/>
    <property type="molecule type" value="Genomic_DNA"/>
</dbReference>
<reference evidence="2" key="1">
    <citation type="submission" date="2016-03" db="EMBL/GenBank/DDBJ databases">
        <authorList>
            <person name="Ploux O."/>
        </authorList>
    </citation>
    <scope>NUCLEOTIDE SEQUENCE [LARGE SCALE GENOMIC DNA]</scope>
    <source>
        <strain evidence="2">UK7</strain>
    </source>
</reference>
<sequence>MNGHPKADPFGLHVADQALNTILSSSQSEHGSNSQSRRQFNSLSALTTTASTAHDIACRLGLGMPQRIMVETQSSGPIVLTSYLHLPDHRELAPTDQSQGRLHPVDQNVSDVGAGDAPANGLDVEEDGMENLHDSPSRNRSPLLIATVVASSSAEATEARRAAARLEKIGMDFQRHWTEKAR</sequence>
<dbReference type="InterPro" id="IPR035186">
    <property type="entry name" value="DUF5308"/>
</dbReference>
<proteinExistence type="predicted"/>
<evidence type="ECO:0000313" key="1">
    <source>
        <dbReference type="EMBL" id="CZT08856.1"/>
    </source>
</evidence>
<dbReference type="AlphaFoldDB" id="A0A1E1LE97"/>
<keyword evidence="2" id="KW-1185">Reference proteome</keyword>
<gene>
    <name evidence="1" type="ORF">RCO7_03510</name>
</gene>
<dbReference type="InParanoid" id="A0A1E1LE97"/>
<evidence type="ECO:0000313" key="2">
    <source>
        <dbReference type="Proteomes" id="UP000178129"/>
    </source>
</evidence>
<name>A0A1E1LE97_9HELO</name>
<comment type="caution">
    <text evidence="1">The sequence shown here is derived from an EMBL/GenBank/DDBJ whole genome shotgun (WGS) entry which is preliminary data.</text>
</comment>
<dbReference type="Pfam" id="PF17233">
    <property type="entry name" value="DUF5308"/>
    <property type="match status" value="1"/>
</dbReference>
<dbReference type="Proteomes" id="UP000178129">
    <property type="component" value="Unassembled WGS sequence"/>
</dbReference>
<protein>
    <submittedName>
        <fullName evidence="1">Uncharacterized protein</fullName>
    </submittedName>
</protein>
<accession>A0A1E1LE97</accession>
<dbReference type="STRING" id="914237.A0A1E1LE97"/>
<organism evidence="1 2">
    <name type="scientific">Rhynchosporium graminicola</name>
    <dbReference type="NCBI Taxonomy" id="2792576"/>
    <lineage>
        <taxon>Eukaryota</taxon>
        <taxon>Fungi</taxon>
        <taxon>Dikarya</taxon>
        <taxon>Ascomycota</taxon>
        <taxon>Pezizomycotina</taxon>
        <taxon>Leotiomycetes</taxon>
        <taxon>Helotiales</taxon>
        <taxon>Ploettnerulaceae</taxon>
        <taxon>Rhynchosporium</taxon>
    </lineage>
</organism>